<name>A0A846WL99_9ACTN</name>
<dbReference type="AlphaFoldDB" id="A0A846WL99"/>
<evidence type="ECO:0000256" key="2">
    <source>
        <dbReference type="ARBA" id="ARBA00022643"/>
    </source>
</evidence>
<evidence type="ECO:0000313" key="6">
    <source>
        <dbReference type="Proteomes" id="UP000563898"/>
    </source>
</evidence>
<keyword evidence="2" id="KW-0288">FMN</keyword>
<dbReference type="Pfam" id="PF03358">
    <property type="entry name" value="FMN_red"/>
    <property type="match status" value="1"/>
</dbReference>
<dbReference type="PANTHER" id="PTHR43408:SF2">
    <property type="entry name" value="FMN REDUCTASE (NADPH)"/>
    <property type="match status" value="1"/>
</dbReference>
<dbReference type="GO" id="GO:0016491">
    <property type="term" value="F:oxidoreductase activity"/>
    <property type="evidence" value="ECO:0007669"/>
    <property type="project" value="UniProtKB-KW"/>
</dbReference>
<evidence type="ECO:0000256" key="3">
    <source>
        <dbReference type="ARBA" id="ARBA00023002"/>
    </source>
</evidence>
<dbReference type="Gene3D" id="3.40.50.360">
    <property type="match status" value="1"/>
</dbReference>
<dbReference type="PANTHER" id="PTHR43408">
    <property type="entry name" value="FMN REDUCTASE (NADPH)"/>
    <property type="match status" value="1"/>
</dbReference>
<accession>A0A846WL99</accession>
<protein>
    <submittedName>
        <fullName evidence="5">Oxidoreductase</fullName>
    </submittedName>
</protein>
<dbReference type="InterPro" id="IPR023932">
    <property type="entry name" value="CE1759_FMN_reduct"/>
</dbReference>
<keyword evidence="3" id="KW-0560">Oxidoreductase</keyword>
<evidence type="ECO:0000259" key="4">
    <source>
        <dbReference type="Pfam" id="PF03358"/>
    </source>
</evidence>
<dbReference type="RefSeq" id="WP_006370446.1">
    <property type="nucleotide sequence ID" value="NZ_JAAXPC010000005.1"/>
</dbReference>
<dbReference type="EMBL" id="JAAXPC010000005">
    <property type="protein sequence ID" value="NKY02029.1"/>
    <property type="molecule type" value="Genomic_DNA"/>
</dbReference>
<reference evidence="5 6" key="1">
    <citation type="submission" date="2020-04" db="EMBL/GenBank/DDBJ databases">
        <title>MicrobeNet Type strains.</title>
        <authorList>
            <person name="Nicholson A.C."/>
        </authorList>
    </citation>
    <scope>NUCLEOTIDE SEQUENCE [LARGE SCALE GENOMIC DNA]</scope>
    <source>
        <strain evidence="5 6">ATCC BAA-14</strain>
    </source>
</reference>
<dbReference type="NCBIfam" id="TIGR04037">
    <property type="entry name" value="LLM_duo_CE1759"/>
    <property type="match status" value="1"/>
</dbReference>
<keyword evidence="1" id="KW-0285">Flavoprotein</keyword>
<gene>
    <name evidence="5" type="ORF">HGA05_10620</name>
</gene>
<dbReference type="InterPro" id="IPR005025">
    <property type="entry name" value="FMN_Rdtase-like_dom"/>
</dbReference>
<evidence type="ECO:0000256" key="1">
    <source>
        <dbReference type="ARBA" id="ARBA00022630"/>
    </source>
</evidence>
<proteinExistence type="predicted"/>
<evidence type="ECO:0000313" key="5">
    <source>
        <dbReference type="EMBL" id="NKY02029.1"/>
    </source>
</evidence>
<organism evidence="5 6">
    <name type="scientific">Gordonia polyisoprenivorans</name>
    <dbReference type="NCBI Taxonomy" id="84595"/>
    <lineage>
        <taxon>Bacteria</taxon>
        <taxon>Bacillati</taxon>
        <taxon>Actinomycetota</taxon>
        <taxon>Actinomycetes</taxon>
        <taxon>Mycobacteriales</taxon>
        <taxon>Gordoniaceae</taxon>
        <taxon>Gordonia</taxon>
    </lineage>
</organism>
<feature type="domain" description="NADPH-dependent FMN reductase-like" evidence="4">
    <location>
        <begin position="3"/>
        <end position="151"/>
    </location>
</feature>
<dbReference type="SUPFAM" id="SSF52218">
    <property type="entry name" value="Flavoproteins"/>
    <property type="match status" value="1"/>
</dbReference>
<comment type="caution">
    <text evidence="5">The sequence shown here is derived from an EMBL/GenBank/DDBJ whole genome shotgun (WGS) entry which is preliminary data.</text>
</comment>
<dbReference type="InterPro" id="IPR029039">
    <property type="entry name" value="Flavoprotein-like_sf"/>
</dbReference>
<dbReference type="Proteomes" id="UP000563898">
    <property type="component" value="Unassembled WGS sequence"/>
</dbReference>
<sequence>MIRLVAVNAGLGEPSSTRMLVDRLVSAVTGALGENRVQTTTIDLRDLAVDLGRSMAAGFATGAARAAIDTVQGADALIVATPVFNASYSGLFKTFFDLVDVDEMAATPVLIAATGGSPRHSMVLDHALRPLFGYLRMIVVPTGVYASAEDWAGGSGDTTTLGDRIDRAARELAALLESGKQQSRAFADALSDNDSQNDTAAESAGIANFARLLGT</sequence>
<dbReference type="InterPro" id="IPR051814">
    <property type="entry name" value="NAD(P)H-dep_FMN_reductase"/>
</dbReference>